<keyword evidence="3" id="KW-1015">Disulfide bond</keyword>
<comment type="caution">
    <text evidence="7">The sequence shown here is derived from an EMBL/GenBank/DDBJ whole genome shotgun (WGS) entry which is preliminary data.</text>
</comment>
<feature type="transmembrane region" description="Helical" evidence="5">
    <location>
        <begin position="6"/>
        <end position="25"/>
    </location>
</feature>
<keyword evidence="1" id="KW-0732">Signal</keyword>
<dbReference type="AlphaFoldDB" id="A0ABD3W0W4"/>
<dbReference type="CDD" id="cd00096">
    <property type="entry name" value="Ig"/>
    <property type="match status" value="1"/>
</dbReference>
<evidence type="ECO:0000313" key="7">
    <source>
        <dbReference type="EMBL" id="KAL3867516.1"/>
    </source>
</evidence>
<feature type="domain" description="Ig-like" evidence="6">
    <location>
        <begin position="42"/>
        <end position="134"/>
    </location>
</feature>
<organism evidence="7 8">
    <name type="scientific">Sinanodonta woodiana</name>
    <name type="common">Chinese pond mussel</name>
    <name type="synonym">Anodonta woodiana</name>
    <dbReference type="NCBI Taxonomy" id="1069815"/>
    <lineage>
        <taxon>Eukaryota</taxon>
        <taxon>Metazoa</taxon>
        <taxon>Spiralia</taxon>
        <taxon>Lophotrochozoa</taxon>
        <taxon>Mollusca</taxon>
        <taxon>Bivalvia</taxon>
        <taxon>Autobranchia</taxon>
        <taxon>Heteroconchia</taxon>
        <taxon>Palaeoheterodonta</taxon>
        <taxon>Unionida</taxon>
        <taxon>Unionoidea</taxon>
        <taxon>Unionidae</taxon>
        <taxon>Unioninae</taxon>
        <taxon>Sinanodonta</taxon>
    </lineage>
</organism>
<accession>A0ABD3W0W4</accession>
<evidence type="ECO:0000256" key="5">
    <source>
        <dbReference type="SAM" id="Phobius"/>
    </source>
</evidence>
<keyword evidence="4" id="KW-0393">Immunoglobulin domain</keyword>
<dbReference type="SMART" id="SM00409">
    <property type="entry name" value="IG"/>
    <property type="match status" value="3"/>
</dbReference>
<dbReference type="Pfam" id="PF07686">
    <property type="entry name" value="V-set"/>
    <property type="match status" value="1"/>
</dbReference>
<keyword evidence="2" id="KW-0677">Repeat</keyword>
<dbReference type="InterPro" id="IPR003598">
    <property type="entry name" value="Ig_sub2"/>
</dbReference>
<dbReference type="SUPFAM" id="SSF48726">
    <property type="entry name" value="Immunoglobulin"/>
    <property type="match status" value="3"/>
</dbReference>
<evidence type="ECO:0000256" key="4">
    <source>
        <dbReference type="ARBA" id="ARBA00023319"/>
    </source>
</evidence>
<dbReference type="PANTHER" id="PTHR12231:SF253">
    <property type="entry name" value="DPR-INTERACTING PROTEIN ETA, ISOFORM B-RELATED"/>
    <property type="match status" value="1"/>
</dbReference>
<gene>
    <name evidence="7" type="ORF">ACJMK2_044713</name>
</gene>
<dbReference type="Proteomes" id="UP001634394">
    <property type="component" value="Unassembled WGS sequence"/>
</dbReference>
<evidence type="ECO:0000313" key="8">
    <source>
        <dbReference type="Proteomes" id="UP001634394"/>
    </source>
</evidence>
<evidence type="ECO:0000256" key="3">
    <source>
        <dbReference type="ARBA" id="ARBA00023157"/>
    </source>
</evidence>
<dbReference type="Gene3D" id="2.60.40.10">
    <property type="entry name" value="Immunoglobulins"/>
    <property type="match status" value="3"/>
</dbReference>
<dbReference type="InterPro" id="IPR013106">
    <property type="entry name" value="Ig_V-set"/>
</dbReference>
<evidence type="ECO:0000259" key="6">
    <source>
        <dbReference type="PROSITE" id="PS50835"/>
    </source>
</evidence>
<feature type="domain" description="Ig-like" evidence="6">
    <location>
        <begin position="143"/>
        <end position="231"/>
    </location>
</feature>
<dbReference type="InterPro" id="IPR013783">
    <property type="entry name" value="Ig-like_fold"/>
</dbReference>
<keyword evidence="8" id="KW-1185">Reference proteome</keyword>
<keyword evidence="5" id="KW-1133">Transmembrane helix</keyword>
<evidence type="ECO:0000256" key="2">
    <source>
        <dbReference type="ARBA" id="ARBA00022737"/>
    </source>
</evidence>
<dbReference type="SMART" id="SM00408">
    <property type="entry name" value="IGc2"/>
    <property type="match status" value="3"/>
</dbReference>
<dbReference type="Pfam" id="PF13927">
    <property type="entry name" value="Ig_3"/>
    <property type="match status" value="2"/>
</dbReference>
<name>A0ABD3W0W4_SINWO</name>
<dbReference type="InterPro" id="IPR007110">
    <property type="entry name" value="Ig-like_dom"/>
</dbReference>
<reference evidence="7 8" key="1">
    <citation type="submission" date="2024-11" db="EMBL/GenBank/DDBJ databases">
        <title>Chromosome-level genome assembly of the freshwater bivalve Anodonta woodiana.</title>
        <authorList>
            <person name="Chen X."/>
        </authorList>
    </citation>
    <scope>NUCLEOTIDE SEQUENCE [LARGE SCALE GENOMIC DNA]</scope>
    <source>
        <strain evidence="7">MN2024</strain>
        <tissue evidence="7">Gills</tissue>
    </source>
</reference>
<protein>
    <recommendedName>
        <fullName evidence="6">Ig-like domain-containing protein</fullName>
    </recommendedName>
</protein>
<dbReference type="PANTHER" id="PTHR12231">
    <property type="entry name" value="CTX-RELATED TYPE I TRANSMEMBRANE PROTEIN"/>
    <property type="match status" value="1"/>
</dbReference>
<evidence type="ECO:0000256" key="1">
    <source>
        <dbReference type="ARBA" id="ARBA00022729"/>
    </source>
</evidence>
<proteinExistence type="predicted"/>
<keyword evidence="5" id="KW-0472">Membrane</keyword>
<sequence length="443" mass="50672">MSRNFLFLYICIICQINCITLLTFFRRIKITKHQGLSIHPLPIIFDRTPVNLTVKAGNTAVLPCTVENRGEQQIIWMNPQKVLISTEDRRVIDDIRMSIERPLVRDWNLHIRSVELKDNGVYTCQVNTNPIQIKRIHLNVLVPAAIINETSSRAIVVVREWETVQLTCNATGVPEPSVTWYRHTGQLAKEQVGTVGEILLIHNISRYCGGVYECVADNGQTDKAVKEIRVDVEFAPEVDFRTYRIGHYIGKETVLECLVTAFPHATIQWMKGNVSIINPPYSSWKYRTEVFNDQSHTVTLQLRIIHLEKADFGYYTCEASNKLGHDSRDMLLYEYHDPTIRRTSTRAPTPNGIETVKLTPRYSDIDDKLHYIDNNGNLQTTSYYNIRQPGHYKKPQGAFNIGYAGAGDRYTNGLSLFMLNPLWLLTSMLVCFLLVTSEFPFGS</sequence>
<keyword evidence="5" id="KW-0812">Transmembrane</keyword>
<dbReference type="InterPro" id="IPR036179">
    <property type="entry name" value="Ig-like_dom_sf"/>
</dbReference>
<feature type="transmembrane region" description="Helical" evidence="5">
    <location>
        <begin position="416"/>
        <end position="435"/>
    </location>
</feature>
<dbReference type="EMBL" id="JBJQND010000009">
    <property type="protein sequence ID" value="KAL3867516.1"/>
    <property type="molecule type" value="Genomic_DNA"/>
</dbReference>
<dbReference type="InterPro" id="IPR051170">
    <property type="entry name" value="Neural/epithelial_adhesion"/>
</dbReference>
<dbReference type="PROSITE" id="PS50835">
    <property type="entry name" value="IG_LIKE"/>
    <property type="match status" value="3"/>
</dbReference>
<dbReference type="InterPro" id="IPR003599">
    <property type="entry name" value="Ig_sub"/>
</dbReference>
<feature type="domain" description="Ig-like" evidence="6">
    <location>
        <begin position="236"/>
        <end position="333"/>
    </location>
</feature>